<evidence type="ECO:0000313" key="3">
    <source>
        <dbReference type="Proteomes" id="UP001565368"/>
    </source>
</evidence>
<dbReference type="InterPro" id="IPR029479">
    <property type="entry name" value="Nitroreductase"/>
</dbReference>
<protein>
    <submittedName>
        <fullName evidence="2">Nitroreductase</fullName>
    </submittedName>
</protein>
<dbReference type="Gene3D" id="3.40.109.10">
    <property type="entry name" value="NADH Oxidase"/>
    <property type="match status" value="1"/>
</dbReference>
<dbReference type="InterPro" id="IPR000415">
    <property type="entry name" value="Nitroreductase-like"/>
</dbReference>
<dbReference type="Proteomes" id="UP001565368">
    <property type="component" value="Unassembled WGS sequence"/>
</dbReference>
<proteinExistence type="predicted"/>
<accession>A0ABR3PRL0</accession>
<keyword evidence="3" id="KW-1185">Reference proteome</keyword>
<gene>
    <name evidence="2" type="primary">HBN1_1</name>
    <name evidence="2" type="ORF">Q8F55_008604</name>
</gene>
<name>A0ABR3PRL0_9TREE</name>
<organism evidence="2 3">
    <name type="scientific">Vanrija albida</name>
    <dbReference type="NCBI Taxonomy" id="181172"/>
    <lineage>
        <taxon>Eukaryota</taxon>
        <taxon>Fungi</taxon>
        <taxon>Dikarya</taxon>
        <taxon>Basidiomycota</taxon>
        <taxon>Agaricomycotina</taxon>
        <taxon>Tremellomycetes</taxon>
        <taxon>Trichosporonales</taxon>
        <taxon>Trichosporonaceae</taxon>
        <taxon>Vanrija</taxon>
    </lineage>
</organism>
<dbReference type="SUPFAM" id="SSF55469">
    <property type="entry name" value="FMN-dependent nitroreductase-like"/>
    <property type="match status" value="1"/>
</dbReference>
<sequence>MASTIRSLVSRALPKATKAAPKAAPAAAPARSLATAVETPAGFWDAVKARRTYYNLQNKSSVSDARLEEIVSEALKYGPSAFNIQSTRAVLVLGDKHREVWDVIYDSHKPNMGDAAAQAAQKAKFDAVYRGGYATICFFEDTKTTESFLETMPFLREKFPLWTANTAGIAQYIVWAGLAAEGMGANLQHYSQFHDDNQAAINKFLGVPDSWVGTAQMVVGVPADAGAPGSPEFPKTWNPLSDKFKVVQ</sequence>
<dbReference type="RefSeq" id="XP_069204931.1">
    <property type="nucleotide sequence ID" value="XM_069356994.1"/>
</dbReference>
<evidence type="ECO:0000313" key="2">
    <source>
        <dbReference type="EMBL" id="KAL1404987.1"/>
    </source>
</evidence>
<dbReference type="Pfam" id="PF00881">
    <property type="entry name" value="Nitroreductase"/>
    <property type="match status" value="1"/>
</dbReference>
<reference evidence="2 3" key="1">
    <citation type="submission" date="2023-08" db="EMBL/GenBank/DDBJ databases">
        <title>Annotated Genome Sequence of Vanrija albida AlHP1.</title>
        <authorList>
            <person name="Herzog R."/>
        </authorList>
    </citation>
    <scope>NUCLEOTIDE SEQUENCE [LARGE SCALE GENOMIC DNA]</scope>
    <source>
        <strain evidence="2 3">AlHP1</strain>
    </source>
</reference>
<dbReference type="PANTHER" id="PTHR43035:SF1">
    <property type="entry name" value="FATTY ACID REPRESSION MUTANT PROTEIN 2-RELATED"/>
    <property type="match status" value="1"/>
</dbReference>
<feature type="domain" description="Nitroreductase" evidence="1">
    <location>
        <begin position="47"/>
        <end position="220"/>
    </location>
</feature>
<dbReference type="InterPro" id="IPR033877">
    <property type="entry name" value="Frm2/Hbn1"/>
</dbReference>
<dbReference type="PANTHER" id="PTHR43035">
    <property type="entry name" value="FATTY ACID REPRESSION MUTANT PROTEIN 2-RELATED"/>
    <property type="match status" value="1"/>
</dbReference>
<dbReference type="GeneID" id="95989647"/>
<comment type="caution">
    <text evidence="2">The sequence shown here is derived from an EMBL/GenBank/DDBJ whole genome shotgun (WGS) entry which is preliminary data.</text>
</comment>
<dbReference type="EMBL" id="JBBXJM010000007">
    <property type="protein sequence ID" value="KAL1404987.1"/>
    <property type="molecule type" value="Genomic_DNA"/>
</dbReference>
<evidence type="ECO:0000259" key="1">
    <source>
        <dbReference type="Pfam" id="PF00881"/>
    </source>
</evidence>